<dbReference type="RefSeq" id="WP_338605781.1">
    <property type="nucleotide sequence ID" value="NZ_AP028679.1"/>
</dbReference>
<feature type="chain" id="PRO_5043695221" evidence="2">
    <location>
        <begin position="24"/>
        <end position="158"/>
    </location>
</feature>
<evidence type="ECO:0000256" key="2">
    <source>
        <dbReference type="SAM" id="SignalP"/>
    </source>
</evidence>
<evidence type="ECO:0000313" key="3">
    <source>
        <dbReference type="EMBL" id="BEQ14054.1"/>
    </source>
</evidence>
<accession>A0AAU9EFM3</accession>
<evidence type="ECO:0000313" key="4">
    <source>
        <dbReference type="Proteomes" id="UP001366166"/>
    </source>
</evidence>
<feature type="region of interest" description="Disordered" evidence="1">
    <location>
        <begin position="30"/>
        <end position="51"/>
    </location>
</feature>
<dbReference type="AlphaFoldDB" id="A0AAU9EFM3"/>
<keyword evidence="4" id="KW-1185">Reference proteome</keyword>
<evidence type="ECO:0000256" key="1">
    <source>
        <dbReference type="SAM" id="MobiDB-lite"/>
    </source>
</evidence>
<dbReference type="KEGG" id="dmp:FAK_11200"/>
<gene>
    <name evidence="3" type="ORF">FAK_11200</name>
</gene>
<keyword evidence="2" id="KW-0732">Signal</keyword>
<proteinExistence type="predicted"/>
<sequence length="158" mass="17512">MTRLFVFCTALLIFALTAAIALARPDNPLRPAPADTPTPVTKPSGPVKPDQTLESAYWTSQDGKTRLFLVRTDYKTYSLFVAGGQGIEVTYRTTINSSQPVAAQLKPVRGGEGCLSEYRFTHTFSRTTIWMALEFARDGKPLPELKRDFMNGIKPGLR</sequence>
<organism evidence="3 4">
    <name type="scientific">Desulfoferula mesophila</name>
    <dbReference type="NCBI Taxonomy" id="3058419"/>
    <lineage>
        <taxon>Bacteria</taxon>
        <taxon>Pseudomonadati</taxon>
        <taxon>Thermodesulfobacteriota</taxon>
        <taxon>Desulfarculia</taxon>
        <taxon>Desulfarculales</taxon>
        <taxon>Desulfarculaceae</taxon>
        <taxon>Desulfoferula</taxon>
    </lineage>
</organism>
<name>A0AAU9EFM3_9BACT</name>
<protein>
    <submittedName>
        <fullName evidence="3">Uncharacterized protein</fullName>
    </submittedName>
</protein>
<dbReference type="Proteomes" id="UP001366166">
    <property type="component" value="Chromosome"/>
</dbReference>
<dbReference type="EMBL" id="AP028679">
    <property type="protein sequence ID" value="BEQ14054.1"/>
    <property type="molecule type" value="Genomic_DNA"/>
</dbReference>
<reference evidence="4" key="1">
    <citation type="journal article" date="2023" name="Arch. Microbiol.">
        <title>Desulfoferula mesophilus gen. nov. sp. nov., a mesophilic sulfate-reducing bacterium isolated from a brackish lake sediment.</title>
        <authorList>
            <person name="Watanabe T."/>
            <person name="Yabe T."/>
            <person name="Tsuji J.M."/>
            <person name="Fukui M."/>
        </authorList>
    </citation>
    <scope>NUCLEOTIDE SEQUENCE [LARGE SCALE GENOMIC DNA]</scope>
    <source>
        <strain evidence="4">12FAK</strain>
    </source>
</reference>
<feature type="signal peptide" evidence="2">
    <location>
        <begin position="1"/>
        <end position="23"/>
    </location>
</feature>